<proteinExistence type="predicted"/>
<organism evidence="1">
    <name type="scientific">Eucalyptus grandis</name>
    <name type="common">Flooded gum</name>
    <dbReference type="NCBI Taxonomy" id="71139"/>
    <lineage>
        <taxon>Eukaryota</taxon>
        <taxon>Viridiplantae</taxon>
        <taxon>Streptophyta</taxon>
        <taxon>Embryophyta</taxon>
        <taxon>Tracheophyta</taxon>
        <taxon>Spermatophyta</taxon>
        <taxon>Magnoliopsida</taxon>
        <taxon>eudicotyledons</taxon>
        <taxon>Gunneridae</taxon>
        <taxon>Pentapetalae</taxon>
        <taxon>rosids</taxon>
        <taxon>malvids</taxon>
        <taxon>Myrtales</taxon>
        <taxon>Myrtaceae</taxon>
        <taxon>Myrtoideae</taxon>
        <taxon>Eucalypteae</taxon>
        <taxon>Eucalyptus</taxon>
    </lineage>
</organism>
<dbReference type="InParanoid" id="A0A059BBP1"/>
<dbReference type="EMBL" id="KK198759">
    <property type="protein sequence ID" value="KCW63652.1"/>
    <property type="molecule type" value="Genomic_DNA"/>
</dbReference>
<evidence type="ECO:0000313" key="1">
    <source>
        <dbReference type="EMBL" id="KCW63652.1"/>
    </source>
</evidence>
<reference evidence="1" key="1">
    <citation type="submission" date="2013-07" db="EMBL/GenBank/DDBJ databases">
        <title>The genome of Eucalyptus grandis.</title>
        <authorList>
            <person name="Schmutz J."/>
            <person name="Hayes R."/>
            <person name="Myburg A."/>
            <person name="Tuskan G."/>
            <person name="Grattapaglia D."/>
            <person name="Rokhsar D.S."/>
        </authorList>
    </citation>
    <scope>NUCLEOTIDE SEQUENCE</scope>
    <source>
        <tissue evidence="1">Leaf extractions</tissue>
    </source>
</reference>
<gene>
    <name evidence="1" type="ORF">EUGRSUZ_G01291</name>
</gene>
<sequence>MRPQALPFLTKQLLPFLVLFGFKKKKNWSLGKISLFELENLTPCASSSNSFFFSRERKLHIIILKIVEVFRVINSRIGINSFLNQKPDCTKTIPSLWNLESTLFTLELD</sequence>
<dbReference type="Gramene" id="KCW63652">
    <property type="protein sequence ID" value="KCW63652"/>
    <property type="gene ID" value="EUGRSUZ_G01291"/>
</dbReference>
<dbReference type="AlphaFoldDB" id="A0A059BBP1"/>
<protein>
    <submittedName>
        <fullName evidence="1">Uncharacterized protein</fullName>
    </submittedName>
</protein>
<name>A0A059BBP1_EUCGR</name>
<accession>A0A059BBP1</accession>